<comment type="caution">
    <text evidence="6">The sequence shown here is derived from an EMBL/GenBank/DDBJ whole genome shotgun (WGS) entry which is preliminary data.</text>
</comment>
<name>A0A8J8CH52_9ARCH</name>
<keyword evidence="1 2" id="KW-0808">Transferase</keyword>
<evidence type="ECO:0000256" key="1">
    <source>
        <dbReference type="ARBA" id="ARBA00022679"/>
    </source>
</evidence>
<dbReference type="NCBIfam" id="TIGR00144">
    <property type="entry name" value="beta_RFAP_syn"/>
    <property type="match status" value="1"/>
</dbReference>
<dbReference type="InterPro" id="IPR013750">
    <property type="entry name" value="GHMP_kinase_C_dom"/>
</dbReference>
<dbReference type="EC" id="2.4.2.54" evidence="2"/>
<proteinExistence type="inferred from homology"/>
<dbReference type="PANTHER" id="PTHR20861:SF6">
    <property type="entry name" value="BETA-RIBOFURANOSYLPHENOL 5'-PHOSPHATE SYNTHASE"/>
    <property type="match status" value="1"/>
</dbReference>
<comment type="function">
    <text evidence="2">Catalyzes the condensation of 4-aminobenzoate (pABA) with 5-phospho-alpha-D-ribose 1-diphosphate (PRPP) to produce beta-ribofuranosylaminobenzene 5'-phosphate (beta-RFA-P).</text>
</comment>
<dbReference type="InterPro" id="IPR006204">
    <property type="entry name" value="GHMP_kinase_N_dom"/>
</dbReference>
<dbReference type="Proteomes" id="UP000768163">
    <property type="component" value="Unassembled WGS sequence"/>
</dbReference>
<dbReference type="GO" id="GO:0005524">
    <property type="term" value="F:ATP binding"/>
    <property type="evidence" value="ECO:0007669"/>
    <property type="project" value="UniProtKB-UniRule"/>
</dbReference>
<accession>A0A8J8CH52</accession>
<dbReference type="PIRSF" id="PIRSF004884">
    <property type="entry name" value="Sugar_kin_arch"/>
    <property type="match status" value="1"/>
</dbReference>
<evidence type="ECO:0000259" key="4">
    <source>
        <dbReference type="Pfam" id="PF08544"/>
    </source>
</evidence>
<dbReference type="EMBL" id="JAACVF010000080">
    <property type="protein sequence ID" value="NCN65072.1"/>
    <property type="molecule type" value="Genomic_DNA"/>
</dbReference>
<comment type="similarity">
    <text evidence="2">Belongs to the beta-RFA-P synthase family.</text>
</comment>
<keyword evidence="2" id="KW-0328">Glycosyltransferase</keyword>
<dbReference type="NCBIfam" id="NF040726">
    <property type="entry name" value="BetaRFA-P_synth"/>
    <property type="match status" value="1"/>
</dbReference>
<organism evidence="6 7">
    <name type="scientific">Candidatus Altarchaeum hamiconexum</name>
    <dbReference type="NCBI Taxonomy" id="1803513"/>
    <lineage>
        <taxon>Archaea</taxon>
        <taxon>Candidatus Altarchaeota</taxon>
        <taxon>Candidatus Altiarchaeia</taxon>
        <taxon>Candidatus Altarchaeales</taxon>
        <taxon>Candidatus Altarchaeaceae</taxon>
        <taxon>Candidatus Altarchaeum</taxon>
    </lineage>
</organism>
<dbReference type="AlphaFoldDB" id="A0A8J8CH52"/>
<protein>
    <recommendedName>
        <fullName evidence="2">Beta-ribofuranosylaminobenzene 5'-phosphate synthase</fullName>
        <shortName evidence="2">Beta-RFA-P synthase</shortName>
        <ecNumber evidence="2">2.4.2.54</ecNumber>
    </recommendedName>
</protein>
<dbReference type="InterPro" id="IPR053442">
    <property type="entry name" value="Beta-RFA-P_synthase"/>
</dbReference>
<dbReference type="Gene3D" id="3.30.230.120">
    <property type="match status" value="1"/>
</dbReference>
<comment type="pathway">
    <text evidence="2">Cofactor biosynthesis; 5,6,7,8-tetrahydromethanopterin biosynthesis.</text>
</comment>
<feature type="domain" description="GHMP kinase C-terminal" evidence="4">
    <location>
        <begin position="227"/>
        <end position="303"/>
    </location>
</feature>
<gene>
    <name evidence="6" type="ORF">GW779_03810</name>
    <name evidence="5" type="ORF">GW910_03230</name>
</gene>
<comment type="subunit">
    <text evidence="2">Homodimer.</text>
</comment>
<sequence length="324" mass="36355">MNAIAVTAPSRLHFSLIDLNGEIKRIDGGFGVSLQNPNFKILVERAEQTKISGTKDTKTCEEILKTTYMIKKKYDIKNNYKIYLKSEIPRHSGFGSTTQLNLAIASAMLKLEEIFISPYEIAMTVKRGGTSGIGVKAFESGGFIVDIGHKFGKGNEKDSFVPSSVSDAKPAKILFRQDFPDDWIFVCAIQKNKEIYAESEVEIFKKYCPINRRDVEKLCHLLLMKILPAVIEKDIENFGGGLKEVQNLGFKKIEVEISGLKNFIDELGKISYGAGLSSFGPYVYALTKGKKHAEEVINYLNENEIKNFMCVPDNKGAYFEYLKI</sequence>
<dbReference type="Pfam" id="PF08544">
    <property type="entry name" value="GHMP_kinases_C"/>
    <property type="match status" value="1"/>
</dbReference>
<dbReference type="SUPFAM" id="SSF54211">
    <property type="entry name" value="Ribosomal protein S5 domain 2-like"/>
    <property type="match status" value="1"/>
</dbReference>
<evidence type="ECO:0000256" key="2">
    <source>
        <dbReference type="PIRNR" id="PIRNR004884"/>
    </source>
</evidence>
<evidence type="ECO:0000259" key="3">
    <source>
        <dbReference type="Pfam" id="PF00288"/>
    </source>
</evidence>
<dbReference type="InterPro" id="IPR020568">
    <property type="entry name" value="Ribosomal_Su5_D2-typ_SF"/>
</dbReference>
<dbReference type="EMBL" id="JAACQH010000075">
    <property type="protein sequence ID" value="NCS91521.1"/>
    <property type="molecule type" value="Genomic_DNA"/>
</dbReference>
<reference evidence="6" key="1">
    <citation type="submission" date="2019-11" db="EMBL/GenBank/DDBJ databases">
        <title>Lipid analysis of CO2-rich subsurface aquifers suggests an autotrophy-based deep biosphere with lysolipids enriched in CPR bacteria.</title>
        <authorList>
            <person name="Probst A.J."/>
            <person name="Elling F.J."/>
            <person name="Castelle C.J."/>
            <person name="Zhu Q."/>
            <person name="Elvert M."/>
            <person name="Birarda G."/>
            <person name="Holman H.-Y."/>
            <person name="Lane K.R."/>
            <person name="Ladd B."/>
            <person name="Ryan M.C."/>
            <person name="Woyke T."/>
            <person name="Hinrichs K.-U."/>
            <person name="Banfield J.F."/>
        </authorList>
    </citation>
    <scope>NUCLEOTIDE SEQUENCE</scope>
    <source>
        <strain evidence="5">CG_2015-01_33_1645</strain>
        <strain evidence="6">CG_2015-04_33_537</strain>
    </source>
</reference>
<dbReference type="Pfam" id="PF00288">
    <property type="entry name" value="GHMP_kinases_N"/>
    <property type="match status" value="1"/>
</dbReference>
<dbReference type="UniPathway" id="UPA00065"/>
<dbReference type="Proteomes" id="UP000738826">
    <property type="component" value="Unassembled WGS sequence"/>
</dbReference>
<evidence type="ECO:0000313" key="7">
    <source>
        <dbReference type="Proteomes" id="UP000738826"/>
    </source>
</evidence>
<feature type="domain" description="GHMP kinase N-terminal" evidence="3">
    <location>
        <begin position="64"/>
        <end position="133"/>
    </location>
</feature>
<comment type="catalytic activity">
    <reaction evidence="2">
        <text>5-phospho-alpha-D-ribose 1-diphosphate + 4-hydroxybenzoate + H(+) = 4-(beta-D-ribofuranosyl)phenol 5'-phosphate + CO2 + diphosphate</text>
        <dbReference type="Rhea" id="RHEA:48556"/>
        <dbReference type="ChEBI" id="CHEBI:15378"/>
        <dbReference type="ChEBI" id="CHEBI:16526"/>
        <dbReference type="ChEBI" id="CHEBI:17879"/>
        <dbReference type="ChEBI" id="CHEBI:33019"/>
        <dbReference type="ChEBI" id="CHEBI:58017"/>
        <dbReference type="ChEBI" id="CHEBI:82767"/>
        <dbReference type="EC" id="2.4.2.54"/>
    </reaction>
</comment>
<evidence type="ECO:0000313" key="5">
    <source>
        <dbReference type="EMBL" id="NCN65072.1"/>
    </source>
</evidence>
<dbReference type="PANTHER" id="PTHR20861">
    <property type="entry name" value="HOMOSERINE/4-DIPHOSPHOCYTIDYL-2-C-METHYL-D-ERYTHRITOL KINASE"/>
    <property type="match status" value="1"/>
</dbReference>
<dbReference type="InterPro" id="IPR004422">
    <property type="entry name" value="RFAP_synthase"/>
</dbReference>
<dbReference type="GO" id="GO:0043793">
    <property type="term" value="F:beta-ribofuranosylaminobenzene 5'-phosphate synthase activity"/>
    <property type="evidence" value="ECO:0007669"/>
    <property type="project" value="UniProtKB-EC"/>
</dbReference>
<evidence type="ECO:0000313" key="6">
    <source>
        <dbReference type="EMBL" id="NCS91521.1"/>
    </source>
</evidence>